<organism evidence="2">
    <name type="scientific">marine sediment metagenome</name>
    <dbReference type="NCBI Taxonomy" id="412755"/>
    <lineage>
        <taxon>unclassified sequences</taxon>
        <taxon>metagenomes</taxon>
        <taxon>ecological metagenomes</taxon>
    </lineage>
</organism>
<dbReference type="AlphaFoldDB" id="X1UBQ5"/>
<evidence type="ECO:0008006" key="3">
    <source>
        <dbReference type="Google" id="ProtNLM"/>
    </source>
</evidence>
<gene>
    <name evidence="2" type="ORF">S12H4_37672</name>
</gene>
<evidence type="ECO:0000256" key="1">
    <source>
        <dbReference type="SAM" id="Phobius"/>
    </source>
</evidence>
<keyword evidence="1" id="KW-0812">Transmembrane</keyword>
<feature type="non-terminal residue" evidence="2">
    <location>
        <position position="1"/>
    </location>
</feature>
<name>X1UBQ5_9ZZZZ</name>
<evidence type="ECO:0000313" key="2">
    <source>
        <dbReference type="EMBL" id="GAJ00992.1"/>
    </source>
</evidence>
<protein>
    <recommendedName>
        <fullName evidence="3">ABC transporter permease</fullName>
    </recommendedName>
</protein>
<sequence>VLGAFFMGIVYNALTMIHVSPFWQMAIQGFIILFAIIINTVMDKRNQQLMLRKRSFNE</sequence>
<dbReference type="EMBL" id="BARW01022602">
    <property type="protein sequence ID" value="GAJ00992.1"/>
    <property type="molecule type" value="Genomic_DNA"/>
</dbReference>
<accession>X1UBQ5</accession>
<keyword evidence="1" id="KW-0472">Membrane</keyword>
<reference evidence="2" key="1">
    <citation type="journal article" date="2014" name="Front. Microbiol.">
        <title>High frequency of phylogenetically diverse reductive dehalogenase-homologous genes in deep subseafloor sedimentary metagenomes.</title>
        <authorList>
            <person name="Kawai M."/>
            <person name="Futagami T."/>
            <person name="Toyoda A."/>
            <person name="Takaki Y."/>
            <person name="Nishi S."/>
            <person name="Hori S."/>
            <person name="Arai W."/>
            <person name="Tsubouchi T."/>
            <person name="Morono Y."/>
            <person name="Uchiyama I."/>
            <person name="Ito T."/>
            <person name="Fujiyama A."/>
            <person name="Inagaki F."/>
            <person name="Takami H."/>
        </authorList>
    </citation>
    <scope>NUCLEOTIDE SEQUENCE</scope>
    <source>
        <strain evidence="2">Expedition CK06-06</strain>
    </source>
</reference>
<feature type="transmembrane region" description="Helical" evidence="1">
    <location>
        <begin position="22"/>
        <end position="42"/>
    </location>
</feature>
<proteinExistence type="predicted"/>
<keyword evidence="1" id="KW-1133">Transmembrane helix</keyword>
<comment type="caution">
    <text evidence="2">The sequence shown here is derived from an EMBL/GenBank/DDBJ whole genome shotgun (WGS) entry which is preliminary data.</text>
</comment>